<sequence length="1852" mass="204221">MLTPVWPSLFNRYLLWVLCAGILFACNKSRKVIAVDPAFSQYISAYSSGVVSKKSTIRIQLAADAGVTHALNETVKENLFDISPGVKGKAYWTDARTIEFKPEEDLKPDELYEVQFKLGKVMNVPSKFSDFTFSLQTIRPSFEVQDNGLRAFNKERMSLSGQIVTADVETSANIEKILQASFNGSGIKISWQHNEANKTHAFVIDSISRTHSAGKLLLQWSGAALGMQQQDKKEIEVPAIGDFKVMQVRAVQEEEQYALVQFSEPLAVGQTLDGLIAISNQEQLSYTILGSEVKVYASNRLEGDYTATVHAGIEDQYGEKLPGSFSANLFFENRLPAVKIHGRGEILPNSSGKLVLPFDATNLKAVDVAIIKIYENNVAQFLQDNNLGGDQNLRRVAKPLVEATLKLDDDKTLNLHKKNRFSLDIDKYIRTEPGAIYRVFIGFKPEYSLYTCTTTVDAKDGEEGEYYEDDNNNGVDDDDAFWKRYDTYYPYGYNWEQRDNPCSKSYFNKERFASRNIIATNIGLTAKRSNNNNLFVSVNNIITTEPMGNVELQVLDYQQQVIAKASSDKDGWALIPFKRKPYLLVAKSGTEKSYLKLDDGSSLPLGRFDVSGDEVSGGIKGFIFGERGVWRPGDSLYLGCIVEDKDNTLPKDHPIEMDLISPRGQLYKRMVQTNAANGFNIFKTVTDADAPTGNWLCKVKIGGASFEKKLKIETVMPNRLKIDLNFNGLDALGKNAAVTGALSARWLFGATAENLKARVDAQLYKRTTTFPKFKDYVFDDPTAGFTGESKTIFDGALSATGTASISPAFEAGDHAPGQLLANLVVKVFEPGGNFSIDNIAMPFNPFSSYAGLHMPEGDKTWGYLAAGKTHRFDLADVDTRGNPLSGSSELKIELYKIQWRWWWDNSGEGLSNFTQNEYNKLVKEATVTISNGRGSYDVKLDDSWGRYLLLVKDTHSGHVTGKTFYVDDDSWQSRAGNTDASAAAMLSFTSDKEKYNVGDEVKLTIPSSKDARALISIENGSKVIKTYWVKTEQGQTRFSFKATADMAPNVYVNVSLIQPHAQTVNDLPIRMYGVIPVAVEDKNTVLHPVIQMANVIRPEQPTNITVSESNGKSMTYVIALVDEGLLDLTHFKTPNPHDGFFAKEALGVKSWDLYDDVIGAWGGELERILTIGGDGEATLASKTRRANRFKPVVRFMGPFTTGGGSKTHQFTLPQYMGSVRAMVIAAGEHAYGMAEKSVQVKKPLLLLATLPRVLGPGEELKIPVTVFATENNIRTVNLGIQTNPFIEASGTQTVSFTKTGEQQTYFTAKVKPNTGIGTVHITATSGNEKAAYDVELDIRNANPYITQVTEATLRAGQSWNTNIGMIGEGSSSKAVLEVSSIPAMNLEKRLSYLIEYPHGCIEQTTSAVFPQLVLNRLTDLSDKRKGEVERNIKAGIQKIQNFQTSDGGFSYWPGMGTSDEWGTSYAGNFLLEASAAGYNVPAALLQQWRAYQRSKALAWNVTEAPWYGTDLLQAYRLYLLALAKAPELAAMNRLKEFKFLSPEGKWRLAAAYQLMGQQQVALQLISGQPTTFQPRPYTGVTFGSDLRDEAMVLETLTLMGRKTEADQLVRTVAASLSQESWYSTQTTAYALIAIAKYSGINGNGEKITAAVNAGSASASINSKTALSQTTVGWQNGKAGIKVTNKGNNILYVRVINQGQPLMGDTTPVNNNPAVLQVTVNYTATNGQPINPASIKQGTDFVAKVTVRNPGARGAYSQMALSQLFPGGWEILNTRLYNSEGAFKSSPSDYMDIRDDRVYQYFNIKAGETLTYYVQLNAAYPGKFFWPGVYCEAMYDHTISGGVSGRWVEVLAQ</sequence>
<dbReference type="SMART" id="SM01419">
    <property type="entry name" value="Thiol-ester_cl"/>
    <property type="match status" value="1"/>
</dbReference>
<evidence type="ECO:0000313" key="6">
    <source>
        <dbReference type="Proteomes" id="UP000261284"/>
    </source>
</evidence>
<dbReference type="InterPro" id="IPR047565">
    <property type="entry name" value="Alpha-macroglob_thiol-ester_cl"/>
</dbReference>
<dbReference type="GO" id="GO:0004866">
    <property type="term" value="F:endopeptidase inhibitor activity"/>
    <property type="evidence" value="ECO:0007669"/>
    <property type="project" value="InterPro"/>
</dbReference>
<keyword evidence="6" id="KW-1185">Reference proteome</keyword>
<dbReference type="CDD" id="cd02891">
    <property type="entry name" value="A2M_like"/>
    <property type="match status" value="1"/>
</dbReference>
<dbReference type="Gene3D" id="1.50.10.20">
    <property type="match status" value="1"/>
</dbReference>
<dbReference type="InterPro" id="IPR051802">
    <property type="entry name" value="YfhM-like"/>
</dbReference>
<dbReference type="InterPro" id="IPR041203">
    <property type="entry name" value="Bact_A2M_MG5"/>
</dbReference>
<dbReference type="SUPFAM" id="SSF48239">
    <property type="entry name" value="Terpenoid cyclases/Protein prenyltransferases"/>
    <property type="match status" value="1"/>
</dbReference>
<dbReference type="InterPro" id="IPR041462">
    <property type="entry name" value="Bact_A2M_MG6"/>
</dbReference>
<dbReference type="Gene3D" id="2.60.40.3710">
    <property type="match status" value="1"/>
</dbReference>
<dbReference type="Pfam" id="PF17972">
    <property type="entry name" value="bMG5"/>
    <property type="match status" value="1"/>
</dbReference>
<dbReference type="Pfam" id="PF07678">
    <property type="entry name" value="TED_complement"/>
    <property type="match status" value="1"/>
</dbReference>
<evidence type="ECO:0000313" key="5">
    <source>
        <dbReference type="EMBL" id="RFM25699.1"/>
    </source>
</evidence>
<dbReference type="InterPro" id="IPR021868">
    <property type="entry name" value="Alpha_2_Macroglob_MG3"/>
</dbReference>
<dbReference type="GO" id="GO:0005615">
    <property type="term" value="C:extracellular space"/>
    <property type="evidence" value="ECO:0007669"/>
    <property type="project" value="InterPro"/>
</dbReference>
<dbReference type="Gene3D" id="2.60.40.1930">
    <property type="match status" value="1"/>
</dbReference>
<dbReference type="OrthoDB" id="9767116at2"/>
<dbReference type="RefSeq" id="WP_116849777.1">
    <property type="nucleotide sequence ID" value="NZ_QTJU01000016.1"/>
</dbReference>
<dbReference type="InterPro" id="IPR001599">
    <property type="entry name" value="Macroglobln_a2"/>
</dbReference>
<keyword evidence="2" id="KW-0732">Signal</keyword>
<name>A0A3E1NCG0_9BACT</name>
<evidence type="ECO:0008006" key="7">
    <source>
        <dbReference type="Google" id="ProtNLM"/>
    </source>
</evidence>
<organism evidence="5 6">
    <name type="scientific">Deminuibacter soli</name>
    <dbReference type="NCBI Taxonomy" id="2291815"/>
    <lineage>
        <taxon>Bacteria</taxon>
        <taxon>Pseudomonadati</taxon>
        <taxon>Bacteroidota</taxon>
        <taxon>Chitinophagia</taxon>
        <taxon>Chitinophagales</taxon>
        <taxon>Chitinophagaceae</taxon>
        <taxon>Deminuibacter</taxon>
    </lineage>
</organism>
<dbReference type="Pfam" id="PF17973">
    <property type="entry name" value="bMG10"/>
    <property type="match status" value="1"/>
</dbReference>
<reference evidence="5 6" key="1">
    <citation type="submission" date="2018-08" db="EMBL/GenBank/DDBJ databases">
        <title>Chitinophagaceae sp. K23C18032701, a novel bacterium isolated from forest soil.</title>
        <authorList>
            <person name="Wang C."/>
        </authorList>
    </citation>
    <scope>NUCLEOTIDE SEQUENCE [LARGE SCALE GENOMIC DNA]</scope>
    <source>
        <strain evidence="5 6">K23C18032701</strain>
    </source>
</reference>
<evidence type="ECO:0000256" key="2">
    <source>
        <dbReference type="ARBA" id="ARBA00022729"/>
    </source>
</evidence>
<evidence type="ECO:0000256" key="1">
    <source>
        <dbReference type="ARBA" id="ARBA00010556"/>
    </source>
</evidence>
<comment type="caution">
    <text evidence="5">The sequence shown here is derived from an EMBL/GenBank/DDBJ whole genome shotgun (WGS) entry which is preliminary data.</text>
</comment>
<dbReference type="InterPro" id="IPR011626">
    <property type="entry name" value="Alpha-macroglobulin_TED"/>
</dbReference>
<proteinExistence type="inferred from homology"/>
<dbReference type="Pfam" id="PF07703">
    <property type="entry name" value="A2M_BRD"/>
    <property type="match status" value="1"/>
</dbReference>
<feature type="domain" description="Alpha-2-macroglobulin" evidence="4">
    <location>
        <begin position="1192"/>
        <end position="1280"/>
    </location>
</feature>
<comment type="similarity">
    <text evidence="1">Belongs to the protease inhibitor I39 (alpha-2-macroglobulin) family. Bacterial alpha-2-macroglobulin subfamily.</text>
</comment>
<dbReference type="PANTHER" id="PTHR40094:SF1">
    <property type="entry name" value="UBIQUITIN DOMAIN-CONTAINING PROTEIN"/>
    <property type="match status" value="1"/>
</dbReference>
<evidence type="ECO:0000259" key="4">
    <source>
        <dbReference type="SMART" id="SM01360"/>
    </source>
</evidence>
<evidence type="ECO:0000259" key="3">
    <source>
        <dbReference type="SMART" id="SM01359"/>
    </source>
</evidence>
<gene>
    <name evidence="5" type="ORF">DXN05_23605</name>
</gene>
<dbReference type="InterPro" id="IPR041246">
    <property type="entry name" value="Bact_MG10"/>
</dbReference>
<dbReference type="Proteomes" id="UP000261284">
    <property type="component" value="Unassembled WGS sequence"/>
</dbReference>
<dbReference type="SMART" id="SM01359">
    <property type="entry name" value="A2M_N_2"/>
    <property type="match status" value="1"/>
</dbReference>
<dbReference type="InterPro" id="IPR011625">
    <property type="entry name" value="A2M_N_BRD"/>
</dbReference>
<dbReference type="Pfam" id="PF00207">
    <property type="entry name" value="A2M"/>
    <property type="match status" value="1"/>
</dbReference>
<dbReference type="SMART" id="SM01360">
    <property type="entry name" value="A2M"/>
    <property type="match status" value="1"/>
</dbReference>
<dbReference type="Pfam" id="PF01835">
    <property type="entry name" value="MG2"/>
    <property type="match status" value="1"/>
</dbReference>
<dbReference type="PANTHER" id="PTHR40094">
    <property type="entry name" value="ALPHA-2-MACROGLOBULIN HOMOLOG"/>
    <property type="match status" value="1"/>
</dbReference>
<dbReference type="InterPro" id="IPR008930">
    <property type="entry name" value="Terpenoid_cyclase/PrenylTrfase"/>
</dbReference>
<protein>
    <recommendedName>
        <fullName evidence="7">Alpha-2-macroglobulin</fullName>
    </recommendedName>
</protein>
<dbReference type="Pfam" id="PF11974">
    <property type="entry name" value="bMG3"/>
    <property type="match status" value="1"/>
</dbReference>
<dbReference type="InterPro" id="IPR002890">
    <property type="entry name" value="MG2"/>
</dbReference>
<dbReference type="EMBL" id="QTJU01000016">
    <property type="protein sequence ID" value="RFM25699.1"/>
    <property type="molecule type" value="Genomic_DNA"/>
</dbReference>
<accession>A0A3E1NCG0</accession>
<feature type="domain" description="Alpha-2-macroglobulin bait region" evidence="3">
    <location>
        <begin position="986"/>
        <end position="1128"/>
    </location>
</feature>
<dbReference type="Pfam" id="PF17962">
    <property type="entry name" value="bMG6"/>
    <property type="match status" value="1"/>
</dbReference>